<organism evidence="2 3">
    <name type="scientific">Caligus rogercresseyi</name>
    <name type="common">Sea louse</name>
    <dbReference type="NCBI Taxonomy" id="217165"/>
    <lineage>
        <taxon>Eukaryota</taxon>
        <taxon>Metazoa</taxon>
        <taxon>Ecdysozoa</taxon>
        <taxon>Arthropoda</taxon>
        <taxon>Crustacea</taxon>
        <taxon>Multicrustacea</taxon>
        <taxon>Hexanauplia</taxon>
        <taxon>Copepoda</taxon>
        <taxon>Siphonostomatoida</taxon>
        <taxon>Caligidae</taxon>
        <taxon>Caligus</taxon>
    </lineage>
</organism>
<gene>
    <name evidence="2" type="ORF">FKW44_000655</name>
</gene>
<evidence type="ECO:0000256" key="1">
    <source>
        <dbReference type="SAM" id="Phobius"/>
    </source>
</evidence>
<keyword evidence="3" id="KW-1185">Reference proteome</keyword>
<dbReference type="EMBL" id="CP045890">
    <property type="protein sequence ID" value="QQP56099.1"/>
    <property type="molecule type" value="Genomic_DNA"/>
</dbReference>
<name>A0A7T8KHP5_CALRO</name>
<reference evidence="3" key="1">
    <citation type="submission" date="2021-01" db="EMBL/GenBank/DDBJ databases">
        <title>Caligus Genome Assembly.</title>
        <authorList>
            <person name="Gallardo-Escarate C."/>
        </authorList>
    </citation>
    <scope>NUCLEOTIDE SEQUENCE [LARGE SCALE GENOMIC DNA]</scope>
</reference>
<accession>A0A7T8KHP5</accession>
<proteinExistence type="predicted"/>
<sequence length="227" mass="25968">MSRYLCAERIVPCDRVYDCVNRRDEDHCDFSPSFNSSNGSSDIRVFGLNAFQWTLSILAVGIPVVLLIYVGLRRLILLYGVLPPVESEESSIGSEEASPVTEDSLDLLKALDAALDADQVDKEELIRLHADIHDSPFWLQNLRAFFEIINLIADRDEYKIVAFCSILRDLELSYHDGNVLHMDLCLKDNLGYHFSALFYWNAEPPPIRNFYLKCTPLKCFSLIRRCV</sequence>
<protein>
    <submittedName>
        <fullName evidence="2">Uncharacterized protein</fullName>
    </submittedName>
</protein>
<keyword evidence="1" id="KW-0472">Membrane</keyword>
<keyword evidence="1" id="KW-0812">Transmembrane</keyword>
<feature type="transmembrane region" description="Helical" evidence="1">
    <location>
        <begin position="50"/>
        <end position="72"/>
    </location>
</feature>
<dbReference type="AlphaFoldDB" id="A0A7T8KHP5"/>
<evidence type="ECO:0000313" key="3">
    <source>
        <dbReference type="Proteomes" id="UP000595437"/>
    </source>
</evidence>
<dbReference type="OrthoDB" id="10566563at2759"/>
<keyword evidence="1" id="KW-1133">Transmembrane helix</keyword>
<evidence type="ECO:0000313" key="2">
    <source>
        <dbReference type="EMBL" id="QQP56099.1"/>
    </source>
</evidence>
<dbReference type="Proteomes" id="UP000595437">
    <property type="component" value="Chromosome 1"/>
</dbReference>